<name>A0A2H9TNH4_9FUNG</name>
<evidence type="ECO:0000256" key="6">
    <source>
        <dbReference type="ARBA" id="ARBA00022927"/>
    </source>
</evidence>
<keyword evidence="5" id="KW-0963">Cytoplasm</keyword>
<keyword evidence="7" id="KW-0539">Nucleus</keyword>
<proteinExistence type="inferred from homology"/>
<dbReference type="OrthoDB" id="760868at2759"/>
<accession>A0A2H9TNH4</accession>
<dbReference type="InterPro" id="IPR001494">
    <property type="entry name" value="Importin-beta_N"/>
</dbReference>
<organism evidence="10 11">
    <name type="scientific">Paramicrosporidium saccamoebae</name>
    <dbReference type="NCBI Taxonomy" id="1246581"/>
    <lineage>
        <taxon>Eukaryota</taxon>
        <taxon>Fungi</taxon>
        <taxon>Fungi incertae sedis</taxon>
        <taxon>Cryptomycota</taxon>
        <taxon>Cryptomycota incertae sedis</taxon>
        <taxon>Paramicrosporidium</taxon>
    </lineage>
</organism>
<dbReference type="AlphaFoldDB" id="A0A2H9TNH4"/>
<dbReference type="EMBL" id="MTSL01000065">
    <property type="protein sequence ID" value="PJF19321.1"/>
    <property type="molecule type" value="Genomic_DNA"/>
</dbReference>
<evidence type="ECO:0000313" key="11">
    <source>
        <dbReference type="Proteomes" id="UP000240830"/>
    </source>
</evidence>
<evidence type="ECO:0000256" key="4">
    <source>
        <dbReference type="ARBA" id="ARBA00022448"/>
    </source>
</evidence>
<dbReference type="GO" id="GO:0005635">
    <property type="term" value="C:nuclear envelope"/>
    <property type="evidence" value="ECO:0007669"/>
    <property type="project" value="TreeGrafter"/>
</dbReference>
<evidence type="ECO:0000256" key="1">
    <source>
        <dbReference type="ARBA" id="ARBA00004123"/>
    </source>
</evidence>
<dbReference type="Proteomes" id="UP000240830">
    <property type="component" value="Unassembled WGS sequence"/>
</dbReference>
<comment type="subcellular location">
    <subcellularLocation>
        <location evidence="2">Cytoplasm</location>
    </subcellularLocation>
    <subcellularLocation>
        <location evidence="1">Nucleus</location>
    </subcellularLocation>
</comment>
<comment type="similarity">
    <text evidence="3">Belongs to the importin beta family.</text>
</comment>
<feature type="domain" description="Importin N-terminal" evidence="9">
    <location>
        <begin position="61"/>
        <end position="137"/>
    </location>
</feature>
<protein>
    <recommendedName>
        <fullName evidence="9">Importin N-terminal domain-containing protein</fullName>
    </recommendedName>
</protein>
<evidence type="ECO:0000313" key="10">
    <source>
        <dbReference type="EMBL" id="PJF19321.1"/>
    </source>
</evidence>
<dbReference type="Pfam" id="PF25018">
    <property type="entry name" value="HEAT_IPO9_c"/>
    <property type="match status" value="1"/>
</dbReference>
<dbReference type="PROSITE" id="PS50166">
    <property type="entry name" value="IMPORTIN_B_NT"/>
    <property type="match status" value="1"/>
</dbReference>
<dbReference type="PANTHER" id="PTHR10997:SF18">
    <property type="entry name" value="D-IMPORTIN 7_RANBP7"/>
    <property type="match status" value="1"/>
</dbReference>
<keyword evidence="6" id="KW-0653">Protein transport</keyword>
<dbReference type="GO" id="GO:0005829">
    <property type="term" value="C:cytosol"/>
    <property type="evidence" value="ECO:0007669"/>
    <property type="project" value="TreeGrafter"/>
</dbReference>
<keyword evidence="11" id="KW-1185">Reference proteome</keyword>
<evidence type="ECO:0000259" key="9">
    <source>
        <dbReference type="PROSITE" id="PS50166"/>
    </source>
</evidence>
<dbReference type="SUPFAM" id="SSF48371">
    <property type="entry name" value="ARM repeat"/>
    <property type="match status" value="1"/>
</dbReference>
<feature type="compositionally biased region" description="Acidic residues" evidence="8">
    <location>
        <begin position="933"/>
        <end position="966"/>
    </location>
</feature>
<reference evidence="10 11" key="1">
    <citation type="submission" date="2016-10" db="EMBL/GenBank/DDBJ databases">
        <title>The genome of Paramicrosporidium saccamoebae is the missing link in understanding Cryptomycota and Microsporidia evolution.</title>
        <authorList>
            <person name="Quandt C.A."/>
            <person name="Beaudet D."/>
            <person name="Corsaro D."/>
            <person name="Michel R."/>
            <person name="Corradi N."/>
            <person name="James T."/>
        </authorList>
    </citation>
    <scope>NUCLEOTIDE SEQUENCE [LARGE SCALE GENOMIC DNA]</scope>
    <source>
        <strain evidence="10 11">KSL3</strain>
    </source>
</reference>
<gene>
    <name evidence="10" type="ORF">PSACC_00837</name>
</gene>
<dbReference type="InterPro" id="IPR016024">
    <property type="entry name" value="ARM-type_fold"/>
</dbReference>
<dbReference type="GO" id="GO:0006606">
    <property type="term" value="P:protein import into nucleus"/>
    <property type="evidence" value="ECO:0007669"/>
    <property type="project" value="TreeGrafter"/>
</dbReference>
<dbReference type="InterPro" id="IPR058669">
    <property type="entry name" value="TPR_IPO7/11-like"/>
</dbReference>
<evidence type="ECO:0000256" key="8">
    <source>
        <dbReference type="SAM" id="MobiDB-lite"/>
    </source>
</evidence>
<evidence type="ECO:0000256" key="7">
    <source>
        <dbReference type="ARBA" id="ARBA00023242"/>
    </source>
</evidence>
<comment type="caution">
    <text evidence="10">The sequence shown here is derived from an EMBL/GenBank/DDBJ whole genome shotgun (WGS) entry which is preliminary data.</text>
</comment>
<evidence type="ECO:0000256" key="2">
    <source>
        <dbReference type="ARBA" id="ARBA00004496"/>
    </source>
</evidence>
<dbReference type="InterPro" id="IPR011989">
    <property type="entry name" value="ARM-like"/>
</dbReference>
<dbReference type="Gene3D" id="1.25.10.10">
    <property type="entry name" value="Leucine-rich Repeat Variant"/>
    <property type="match status" value="1"/>
</dbReference>
<keyword evidence="4" id="KW-0813">Transport</keyword>
<dbReference type="STRING" id="1246581.A0A2H9TNH4"/>
<dbReference type="Pfam" id="PF25758">
    <property type="entry name" value="TPR_IPO11"/>
    <property type="match status" value="1"/>
</dbReference>
<dbReference type="GO" id="GO:0031267">
    <property type="term" value="F:small GTPase binding"/>
    <property type="evidence" value="ECO:0007669"/>
    <property type="project" value="InterPro"/>
</dbReference>
<dbReference type="PANTHER" id="PTHR10997">
    <property type="entry name" value="IMPORTIN-7, 8, 11"/>
    <property type="match status" value="1"/>
</dbReference>
<evidence type="ECO:0000256" key="5">
    <source>
        <dbReference type="ARBA" id="ARBA00022490"/>
    </source>
</evidence>
<dbReference type="Pfam" id="PF03810">
    <property type="entry name" value="IBN_N"/>
    <property type="match status" value="1"/>
</dbReference>
<feature type="region of interest" description="Disordered" evidence="8">
    <location>
        <begin position="929"/>
        <end position="966"/>
    </location>
</feature>
<evidence type="ECO:0000256" key="3">
    <source>
        <dbReference type="ARBA" id="ARBA00007991"/>
    </source>
</evidence>
<sequence>MLSIQLFQYFKGVLPQYRNSLTRSSLKLGNDFVRLNPGSIFVFDRPEMMASPDLSSLYYLLTSSLSQQEQLRKEAETQLEQVAAGQSGDASARQAAAVYFKNLVNKRYDPYEEGKVPALSDEDKIQIRTLVVRAVMECSPVVRPQLIAATHKIIRADFPKRWPNLVEELYPLITCGEAERVISALAIFHEVVSWHGGTAVDDTRELIHGRMFPVLLSILQTQMEMAAKLDKEAVIIVKSILKSFHAAIQYRFSTHLLLGDAFSNWCTAVTHVIQLAPPAEILALSGEETEAHIYWKMKKWAVRIHNKIFQRYGCAKLDSFNNPDNMPFAKFYMEQVALPVLGVYLGQIELSLQGKNPFSERIFSLLTEFLESCIRHKKTWEVVQKHAMDLVTHFMFPRICFTEEDQEMWDADGEEYVRTKLDPFEEIYSAQSASINFILDLIKCRKKTMFVPVLQFVNQTMSASTSDVASQRRKDGALFIMGSIATVLMASDFKSQIEPVVASFVIPELASPQGFLRMRACWTLEQYDEMEYSQTVCMSALQGVLTCLTDKELPVKVAATGALGALLDNDTTQKALPPYLGKIMESILALANEIQLDSLSFVLERLVQMFADELAPYSVQLCVQLRDTVARHLEGYQNVLDVDAADDNFGQNADKMMAVVGMFKAIETLIDSMGKTPELVTKMEEIVLPLLAMVLDRRIIDVYEETFELIDSITFSRKQISPTLWTLFPYIHRAFQDCGADYIQDMQTTLDNIISYGSAALMANPEYMRMLMDIVRTTMTSDEFSEYDRVYGCRLMESLMLNCRGHVDAVLGEFIAAVGPTISDPEECSQSVVVHHLEVIINALYYNAGLALQHLEQLQLTAPFFTLWFSKAERFSRVHDKRLIIVALSTLMTLPLAHLPPFLQQNWRFVLPVYLTAIQTLPKALEERRKLEEEDQSADDSEYDELSDGDYDEINDDGPGEAEEEFVPATRKVDEYNYNDYSDDESYEDDLEEEVFFETPLDTVDVSALVQQSLAQLQTQPESFQQLTQALSSEQAVFLQSLLSAH</sequence>
<dbReference type="InterPro" id="IPR056840">
    <property type="entry name" value="HEAT_IPO9_central"/>
</dbReference>